<dbReference type="GO" id="GO:0090333">
    <property type="term" value="P:regulation of stomatal closure"/>
    <property type="evidence" value="ECO:0007669"/>
    <property type="project" value="InterPro"/>
</dbReference>
<sequence length="316" mass="34536">AISRKLGGSGGAHRPHNPAPDSSTIATTQKVRRRRSTLIPNTIHHPIADCRTHPIHSSPDRASHNRISVKKSASIAHTAAAVERGWRETKRKRRWRWWRSELRRQRRPVLALPYPNHNSRSHNIISPSCFTQSNLFLCFLVLRPPRSPSSPSSPRPSPAKPRPSPYPRKTSFPPSPRSLSETLKPGVDAALPILQSASKEALKIVSPVVSDASKQAKEALQSAGVDPSPVLYSDIAKIVARTLTSLGFKNCWIVMDGFSGGKGWLQSRLGTDSYSASLVEVLSPSRVIPAATARFGTTSSTALQSTRKLLPGSIEK</sequence>
<accession>A0A427AIW1</accession>
<reference evidence="2 3" key="1">
    <citation type="journal article" date="2014" name="Agronomy (Basel)">
        <title>A Draft Genome Sequence for Ensete ventricosum, the Drought-Tolerant Tree Against Hunger.</title>
        <authorList>
            <person name="Harrison J."/>
            <person name="Moore K.A."/>
            <person name="Paszkiewicz K."/>
            <person name="Jones T."/>
            <person name="Grant M."/>
            <person name="Ambacheew D."/>
            <person name="Muzemil S."/>
            <person name="Studholme D.J."/>
        </authorList>
    </citation>
    <scope>NUCLEOTIDE SEQUENCE [LARGE SCALE GENOMIC DNA]</scope>
</reference>
<name>A0A427AIW1_ENSVE</name>
<feature type="compositionally biased region" description="Basic and acidic residues" evidence="1">
    <location>
        <begin position="46"/>
        <end position="63"/>
    </location>
</feature>
<evidence type="ECO:0000313" key="2">
    <source>
        <dbReference type="EMBL" id="RRT76175.1"/>
    </source>
</evidence>
<dbReference type="InterPro" id="IPR036873">
    <property type="entry name" value="Rhodanese-like_dom_sf"/>
</dbReference>
<feature type="non-terminal residue" evidence="2">
    <location>
        <position position="1"/>
    </location>
</feature>
<dbReference type="AlphaFoldDB" id="A0A427AIW1"/>
<feature type="region of interest" description="Disordered" evidence="1">
    <location>
        <begin position="1"/>
        <end position="74"/>
    </location>
</feature>
<dbReference type="Proteomes" id="UP000287651">
    <property type="component" value="Unassembled WGS sequence"/>
</dbReference>
<dbReference type="Gene3D" id="3.40.250.10">
    <property type="entry name" value="Rhodanese-like domain"/>
    <property type="match status" value="1"/>
</dbReference>
<dbReference type="GO" id="GO:0071277">
    <property type="term" value="P:cellular response to calcium ion"/>
    <property type="evidence" value="ECO:0007669"/>
    <property type="project" value="InterPro"/>
</dbReference>
<dbReference type="GO" id="GO:0009704">
    <property type="term" value="P:de-etiolation"/>
    <property type="evidence" value="ECO:0007669"/>
    <property type="project" value="InterPro"/>
</dbReference>
<feature type="compositionally biased region" description="Polar residues" evidence="1">
    <location>
        <begin position="20"/>
        <end position="29"/>
    </location>
</feature>
<evidence type="ECO:0008006" key="4">
    <source>
        <dbReference type="Google" id="ProtNLM"/>
    </source>
</evidence>
<dbReference type="InterPro" id="IPR044690">
    <property type="entry name" value="CAS_plant"/>
</dbReference>
<dbReference type="PANTHER" id="PTHR34209:SF1">
    <property type="entry name" value="CALCIUM SENSING RECEPTOR, CHLOROPLASTIC"/>
    <property type="match status" value="1"/>
</dbReference>
<proteinExistence type="predicted"/>
<dbReference type="EMBL" id="AMZH03002270">
    <property type="protein sequence ID" value="RRT76175.1"/>
    <property type="molecule type" value="Genomic_DNA"/>
</dbReference>
<gene>
    <name evidence="2" type="ORF">B296_00028293</name>
</gene>
<evidence type="ECO:0000256" key="1">
    <source>
        <dbReference type="SAM" id="MobiDB-lite"/>
    </source>
</evidence>
<protein>
    <recommendedName>
        <fullName evidence="4">Rhodanese domain-containing protein</fullName>
    </recommendedName>
</protein>
<dbReference type="PANTHER" id="PTHR34209">
    <property type="entry name" value="RHODANESE/CELL CYCLE CONTROL PHOSPHATASE SUPERFAMILY PROTEIN"/>
    <property type="match status" value="1"/>
</dbReference>
<evidence type="ECO:0000313" key="3">
    <source>
        <dbReference type="Proteomes" id="UP000287651"/>
    </source>
</evidence>
<feature type="region of interest" description="Disordered" evidence="1">
    <location>
        <begin position="146"/>
        <end position="181"/>
    </location>
</feature>
<comment type="caution">
    <text evidence="2">The sequence shown here is derived from an EMBL/GenBank/DDBJ whole genome shotgun (WGS) entry which is preliminary data.</text>
</comment>
<feature type="compositionally biased region" description="Pro residues" evidence="1">
    <location>
        <begin position="146"/>
        <end position="166"/>
    </location>
</feature>
<organism evidence="2 3">
    <name type="scientific">Ensete ventricosum</name>
    <name type="common">Abyssinian banana</name>
    <name type="synonym">Musa ensete</name>
    <dbReference type="NCBI Taxonomy" id="4639"/>
    <lineage>
        <taxon>Eukaryota</taxon>
        <taxon>Viridiplantae</taxon>
        <taxon>Streptophyta</taxon>
        <taxon>Embryophyta</taxon>
        <taxon>Tracheophyta</taxon>
        <taxon>Spermatophyta</taxon>
        <taxon>Magnoliopsida</taxon>
        <taxon>Liliopsida</taxon>
        <taxon>Zingiberales</taxon>
        <taxon>Musaceae</taxon>
        <taxon>Ensete</taxon>
    </lineage>
</organism>